<dbReference type="Pfam" id="PF24277">
    <property type="entry name" value="DmsR_N"/>
    <property type="match status" value="1"/>
</dbReference>
<keyword evidence="1" id="KW-0805">Transcription regulation</keyword>
<evidence type="ECO:0000313" key="6">
    <source>
        <dbReference type="Proteomes" id="UP001596434"/>
    </source>
</evidence>
<dbReference type="EMBL" id="JBHTAT010000001">
    <property type="protein sequence ID" value="MFC7256815.1"/>
    <property type="molecule type" value="Genomic_DNA"/>
</dbReference>
<evidence type="ECO:0000259" key="4">
    <source>
        <dbReference type="Pfam" id="PF24277"/>
    </source>
</evidence>
<comment type="caution">
    <text evidence="5">The sequence shown here is derived from an EMBL/GenBank/DDBJ whole genome shotgun (WGS) entry which is preliminary data.</text>
</comment>
<dbReference type="AlphaFoldDB" id="A0ABD6A2A6"/>
<proteinExistence type="predicted"/>
<sequence>MSGVHVQLELDGVAGCPASTLSEAGPVESVTVDRHGTGESAHVVGEVTVDRSGADGPDPAGVEEVFDDGSRAVYRYTHETACPCTRVPAHGCPIRDRRADSGRLVLQFIVPDLATLRTVVADLESYCTTLRVRRLVRSGVTDDDPSLLVADRSAFTDRQYEVLETAHEMGYFESPKGADSGAVADELGVSVSTFVEHLSVAQTKLFDQIMAT</sequence>
<name>A0ABD6A2A6_9EURY</name>
<organism evidence="5 6">
    <name type="scientific">Haloplanus litoreus</name>
    <dbReference type="NCBI Taxonomy" id="767515"/>
    <lineage>
        <taxon>Archaea</taxon>
        <taxon>Methanobacteriati</taxon>
        <taxon>Methanobacteriota</taxon>
        <taxon>Stenosarchaea group</taxon>
        <taxon>Halobacteria</taxon>
        <taxon>Halobacteriales</taxon>
        <taxon>Haloferacaceae</taxon>
        <taxon>Haloplanus</taxon>
    </lineage>
</organism>
<keyword evidence="2" id="KW-0804">Transcription</keyword>
<dbReference type="PANTHER" id="PTHR34236:SF1">
    <property type="entry name" value="DIMETHYL SULFOXIDE REDUCTASE TRANSCRIPTIONAL ACTIVATOR"/>
    <property type="match status" value="1"/>
</dbReference>
<keyword evidence="6" id="KW-1185">Reference proteome</keyword>
<evidence type="ECO:0000259" key="3">
    <source>
        <dbReference type="Pfam" id="PF04967"/>
    </source>
</evidence>
<protein>
    <submittedName>
        <fullName evidence="5">Helix-turn-helix domain-containing protein</fullName>
    </submittedName>
</protein>
<dbReference type="InterPro" id="IPR056433">
    <property type="entry name" value="DmsR-like_N"/>
</dbReference>
<gene>
    <name evidence="5" type="ORF">ACFQKE_16130</name>
</gene>
<accession>A0ABD6A2A6</accession>
<feature type="domain" description="DmsR-like N-terminal" evidence="4">
    <location>
        <begin position="1"/>
        <end position="138"/>
    </location>
</feature>
<dbReference type="RefSeq" id="WP_379706248.1">
    <property type="nucleotide sequence ID" value="NZ_JBHTAT010000001.1"/>
</dbReference>
<dbReference type="InterPro" id="IPR007050">
    <property type="entry name" value="HTH_bacterioopsin"/>
</dbReference>
<dbReference type="GeneID" id="96955210"/>
<evidence type="ECO:0000313" key="5">
    <source>
        <dbReference type="EMBL" id="MFC7256815.1"/>
    </source>
</evidence>
<dbReference type="Proteomes" id="UP001596434">
    <property type="component" value="Unassembled WGS sequence"/>
</dbReference>
<evidence type="ECO:0000256" key="1">
    <source>
        <dbReference type="ARBA" id="ARBA00023015"/>
    </source>
</evidence>
<reference evidence="5 6" key="1">
    <citation type="journal article" date="2019" name="Int. J. Syst. Evol. Microbiol.">
        <title>The Global Catalogue of Microorganisms (GCM) 10K type strain sequencing project: providing services to taxonomists for standard genome sequencing and annotation.</title>
        <authorList>
            <consortium name="The Broad Institute Genomics Platform"/>
            <consortium name="The Broad Institute Genome Sequencing Center for Infectious Disease"/>
            <person name="Wu L."/>
            <person name="Ma J."/>
        </authorList>
    </citation>
    <scope>NUCLEOTIDE SEQUENCE [LARGE SCALE GENOMIC DNA]</scope>
    <source>
        <strain evidence="5 6">GX21</strain>
    </source>
</reference>
<feature type="domain" description="HTH bat-type" evidence="3">
    <location>
        <begin position="155"/>
        <end position="206"/>
    </location>
</feature>
<dbReference type="Pfam" id="PF04967">
    <property type="entry name" value="HTH_10"/>
    <property type="match status" value="1"/>
</dbReference>
<dbReference type="PANTHER" id="PTHR34236">
    <property type="entry name" value="DIMETHYL SULFOXIDE REDUCTASE TRANSCRIPTIONAL ACTIVATOR"/>
    <property type="match status" value="1"/>
</dbReference>
<evidence type="ECO:0000256" key="2">
    <source>
        <dbReference type="ARBA" id="ARBA00023163"/>
    </source>
</evidence>